<comment type="caution">
    <text evidence="2">The sequence shown here is derived from an EMBL/GenBank/DDBJ whole genome shotgun (WGS) entry which is preliminary data.</text>
</comment>
<gene>
    <name evidence="2" type="ORF">IAB67_06075</name>
</gene>
<dbReference type="InterPro" id="IPR024760">
    <property type="entry name" value="HTH_dom_conjug_TS-like"/>
</dbReference>
<dbReference type="AlphaFoldDB" id="A0A9D1IXE2"/>
<dbReference type="EMBL" id="DVMR01000049">
    <property type="protein sequence ID" value="HIU43849.1"/>
    <property type="molecule type" value="Genomic_DNA"/>
</dbReference>
<evidence type="ECO:0000313" key="2">
    <source>
        <dbReference type="EMBL" id="HIU43849.1"/>
    </source>
</evidence>
<dbReference type="Pfam" id="PF12645">
    <property type="entry name" value="HTH_16"/>
    <property type="match status" value="1"/>
</dbReference>
<protein>
    <submittedName>
        <fullName evidence="2">Helix-turn-helix domain-containing protein</fullName>
    </submittedName>
</protein>
<reference evidence="2" key="1">
    <citation type="submission" date="2020-10" db="EMBL/GenBank/DDBJ databases">
        <authorList>
            <person name="Gilroy R."/>
        </authorList>
    </citation>
    <scope>NUCLEOTIDE SEQUENCE</scope>
    <source>
        <strain evidence="2">CHK191-8634</strain>
    </source>
</reference>
<organism evidence="2 3">
    <name type="scientific">Candidatus Ventrousia excrementavium</name>
    <dbReference type="NCBI Taxonomy" id="2840961"/>
    <lineage>
        <taxon>Bacteria</taxon>
        <taxon>Bacillati</taxon>
        <taxon>Bacillota</taxon>
        <taxon>Clostridia</taxon>
        <taxon>Eubacteriales</taxon>
        <taxon>Clostridiaceae</taxon>
        <taxon>Clostridiaceae incertae sedis</taxon>
        <taxon>Candidatus Ventrousia</taxon>
    </lineage>
</organism>
<proteinExistence type="predicted"/>
<feature type="domain" description="Helix-turn-helix conjugative transposon-like" evidence="1">
    <location>
        <begin position="15"/>
        <end position="70"/>
    </location>
</feature>
<evidence type="ECO:0000313" key="3">
    <source>
        <dbReference type="Proteomes" id="UP000824073"/>
    </source>
</evidence>
<accession>A0A9D1IXE2</accession>
<dbReference type="Proteomes" id="UP000824073">
    <property type="component" value="Unassembled WGS sequence"/>
</dbReference>
<name>A0A9D1IXE2_9CLOT</name>
<evidence type="ECO:0000259" key="1">
    <source>
        <dbReference type="Pfam" id="PF12645"/>
    </source>
</evidence>
<reference evidence="2" key="2">
    <citation type="journal article" date="2021" name="PeerJ">
        <title>Extensive microbial diversity within the chicken gut microbiome revealed by metagenomics and culture.</title>
        <authorList>
            <person name="Gilroy R."/>
            <person name="Ravi A."/>
            <person name="Getino M."/>
            <person name="Pursley I."/>
            <person name="Horton D.L."/>
            <person name="Alikhan N.F."/>
            <person name="Baker D."/>
            <person name="Gharbi K."/>
            <person name="Hall N."/>
            <person name="Watson M."/>
            <person name="Adriaenssens E.M."/>
            <person name="Foster-Nyarko E."/>
            <person name="Jarju S."/>
            <person name="Secka A."/>
            <person name="Antonio M."/>
            <person name="Oren A."/>
            <person name="Chaudhuri R.R."/>
            <person name="La Ragione R."/>
            <person name="Hildebrand F."/>
            <person name="Pallen M.J."/>
        </authorList>
    </citation>
    <scope>NUCLEOTIDE SEQUENCE</scope>
    <source>
        <strain evidence="2">CHK191-8634</strain>
    </source>
</reference>
<sequence>MCSRLGNRKYNLLPYEIIIRAVAGEPEAVSTVIQHYIGYIKYLSYFQGSINDDIQDCLKAQLMEALPKFRFDR</sequence>